<evidence type="ECO:0000256" key="1">
    <source>
        <dbReference type="ARBA" id="ARBA00006750"/>
    </source>
</evidence>
<dbReference type="OrthoDB" id="418595at2759"/>
<evidence type="ECO:0000259" key="6">
    <source>
        <dbReference type="PROSITE" id="PS51371"/>
    </source>
</evidence>
<reference evidence="7 8" key="1">
    <citation type="journal article" date="2017" name="Curr. Biol.">
        <title>Genome architecture and evolution of a unichromosomal asexual nematode.</title>
        <authorList>
            <person name="Fradin H."/>
            <person name="Zegar C."/>
            <person name="Gutwein M."/>
            <person name="Lucas J."/>
            <person name="Kovtun M."/>
            <person name="Corcoran D."/>
            <person name="Baugh L.R."/>
            <person name="Kiontke K."/>
            <person name="Gunsalus K."/>
            <person name="Fitch D.H."/>
            <person name="Piano F."/>
        </authorList>
    </citation>
    <scope>NUCLEOTIDE SEQUENCE [LARGE SCALE GENOMIC DNA]</scope>
    <source>
        <strain evidence="7">PF1309</strain>
    </source>
</reference>
<comment type="similarity">
    <text evidence="1">Belongs to the 5'-AMP-activated protein kinase gamma subunit family.</text>
</comment>
<keyword evidence="8" id="KW-1185">Reference proteome</keyword>
<dbReference type="Pfam" id="PF00571">
    <property type="entry name" value="CBS"/>
    <property type="match status" value="2"/>
</dbReference>
<organism evidence="7 8">
    <name type="scientific">Diploscapter pachys</name>
    <dbReference type="NCBI Taxonomy" id="2018661"/>
    <lineage>
        <taxon>Eukaryota</taxon>
        <taxon>Metazoa</taxon>
        <taxon>Ecdysozoa</taxon>
        <taxon>Nematoda</taxon>
        <taxon>Chromadorea</taxon>
        <taxon>Rhabditida</taxon>
        <taxon>Rhabditina</taxon>
        <taxon>Rhabditomorpha</taxon>
        <taxon>Rhabditoidea</taxon>
        <taxon>Rhabditidae</taxon>
        <taxon>Diploscapter</taxon>
    </lineage>
</organism>
<evidence type="ECO:0000256" key="4">
    <source>
        <dbReference type="ARBA" id="ARBA00025878"/>
    </source>
</evidence>
<feature type="domain" description="CBS" evidence="6">
    <location>
        <begin position="224"/>
        <end position="284"/>
    </location>
</feature>
<evidence type="ECO:0000256" key="3">
    <source>
        <dbReference type="ARBA" id="ARBA00023122"/>
    </source>
</evidence>
<protein>
    <recommendedName>
        <fullName evidence="6">CBS domain-containing protein</fullName>
    </recommendedName>
</protein>
<dbReference type="EMBL" id="LIAE01006303">
    <property type="protein sequence ID" value="PAV91614.1"/>
    <property type="molecule type" value="Genomic_DNA"/>
</dbReference>
<dbReference type="SUPFAM" id="SSF54631">
    <property type="entry name" value="CBS-domain pair"/>
    <property type="match status" value="2"/>
</dbReference>
<evidence type="ECO:0000256" key="5">
    <source>
        <dbReference type="PROSITE-ProRule" id="PRU00703"/>
    </source>
</evidence>
<dbReference type="Gene3D" id="3.10.580.10">
    <property type="entry name" value="CBS-domain"/>
    <property type="match status" value="2"/>
</dbReference>
<name>A0A2A2LZE2_9BILA</name>
<comment type="subunit">
    <text evidence="4">AMPK is a heterotrimer of an alpha catalytic subunit (PRKAA1 or PRKAA2), a beta (PRKAB1 or PRKAB2) and a gamma non-catalytic subunits (PRKAG1, PRKAG2 or PRKAG3). Interacts with FNIP1 and FNIP2.</text>
</comment>
<dbReference type="InterPro" id="IPR046342">
    <property type="entry name" value="CBS_dom_sf"/>
</dbReference>
<dbReference type="SMART" id="SM00116">
    <property type="entry name" value="CBS"/>
    <property type="match status" value="3"/>
</dbReference>
<dbReference type="PROSITE" id="PS51371">
    <property type="entry name" value="CBS"/>
    <property type="match status" value="3"/>
</dbReference>
<dbReference type="InterPro" id="IPR000644">
    <property type="entry name" value="CBS_dom"/>
</dbReference>
<evidence type="ECO:0000256" key="2">
    <source>
        <dbReference type="ARBA" id="ARBA00022737"/>
    </source>
</evidence>
<dbReference type="PANTHER" id="PTHR13780:SF36">
    <property type="entry name" value="CBS DOMAIN-CONTAINING PROTEIN"/>
    <property type="match status" value="1"/>
</dbReference>
<dbReference type="STRING" id="2018661.A0A2A2LZE2"/>
<feature type="domain" description="CBS" evidence="6">
    <location>
        <begin position="303"/>
        <end position="359"/>
    </location>
</feature>
<dbReference type="CDD" id="cd02205">
    <property type="entry name" value="CBS_pair_SF"/>
    <property type="match status" value="2"/>
</dbReference>
<sequence length="439" mass="49273">MNQAACRAPIQAQPKATINVYTKDIGAEIIEEDPRKRRNSGSVQRQPSILTGIRGLMHRPRSESLGAKLVKKKEQEMKKVQISNCNVETVYDLRTEEEIDDYADELGFRRPRSNSSDFLILRKTSRPLSVDVIGLVDANSDPYRQYMKVVDCYELCPQTGSVIVLDQHMRIDKAFAVLKEQGVGAGLIWDSKKLEIVSIVTLTDFLQYVKSRNENEPSKYIREILSGNQLVRVAANTKIFDACEEFHSNRVHRIAIVDGADSTDVLYLLTIKRVLQAIHKQNRSLHFALWLSLPIKEAGVGTWNDRIFTVTLNTTASEALNTMLGFRLSSLPVVDETGRAVGVVTKIDIARQIDLNANLKDWFEQTPVSALLTEEFTSFLFDTDPVGKVLDNLLSRRHQRCVFLVSPISGNPVACVSQSDVITHLLYAETPFSTPAPKT</sequence>
<dbReference type="InterPro" id="IPR050511">
    <property type="entry name" value="AMPK_gamma/SDS23_families"/>
</dbReference>
<feature type="domain" description="CBS" evidence="6">
    <location>
        <begin position="157"/>
        <end position="218"/>
    </location>
</feature>
<gene>
    <name evidence="7" type="ORF">WR25_08454</name>
</gene>
<comment type="caution">
    <text evidence="7">The sequence shown here is derived from an EMBL/GenBank/DDBJ whole genome shotgun (WGS) entry which is preliminary data.</text>
</comment>
<evidence type="ECO:0000313" key="7">
    <source>
        <dbReference type="EMBL" id="PAV91614.1"/>
    </source>
</evidence>
<dbReference type="PANTHER" id="PTHR13780">
    <property type="entry name" value="AMP-ACTIVATED PROTEIN KINASE, GAMMA REGULATORY SUBUNIT"/>
    <property type="match status" value="1"/>
</dbReference>
<accession>A0A2A2LZE2</accession>
<dbReference type="AlphaFoldDB" id="A0A2A2LZE2"/>
<proteinExistence type="inferred from homology"/>
<keyword evidence="3 5" id="KW-0129">CBS domain</keyword>
<evidence type="ECO:0000313" key="8">
    <source>
        <dbReference type="Proteomes" id="UP000218231"/>
    </source>
</evidence>
<dbReference type="Proteomes" id="UP000218231">
    <property type="component" value="Unassembled WGS sequence"/>
</dbReference>
<keyword evidence="2" id="KW-0677">Repeat</keyword>